<evidence type="ECO:0000256" key="7">
    <source>
        <dbReference type="SAM" id="Phobius"/>
    </source>
</evidence>
<feature type="domain" description="V-type proton ATPase subunit S1 luminal" evidence="9">
    <location>
        <begin position="233"/>
        <end position="321"/>
    </location>
</feature>
<evidence type="ECO:0000256" key="1">
    <source>
        <dbReference type="ARBA" id="ARBA00004167"/>
    </source>
</evidence>
<evidence type="ECO:0000313" key="11">
    <source>
        <dbReference type="EMBL" id="CAD6992212.1"/>
    </source>
</evidence>
<dbReference type="GO" id="GO:0030641">
    <property type="term" value="P:regulation of cellular pH"/>
    <property type="evidence" value="ECO:0007669"/>
    <property type="project" value="TreeGrafter"/>
</dbReference>
<evidence type="ECO:0000313" key="13">
    <source>
        <dbReference type="Proteomes" id="UP000606786"/>
    </source>
</evidence>
<dbReference type="InterPro" id="IPR046756">
    <property type="entry name" value="VAS1/VOA1_TM"/>
</dbReference>
<dbReference type="GO" id="GO:0033176">
    <property type="term" value="C:proton-transporting V-type ATPase complex"/>
    <property type="evidence" value="ECO:0007669"/>
    <property type="project" value="TreeGrafter"/>
</dbReference>
<evidence type="ECO:0000259" key="10">
    <source>
        <dbReference type="Pfam" id="PF20520"/>
    </source>
</evidence>
<dbReference type="EMBL" id="GAMC01004964">
    <property type="protein sequence ID" value="JAC01592.1"/>
    <property type="molecule type" value="mRNA"/>
</dbReference>
<feature type="chain" id="PRO_5036441949" evidence="8">
    <location>
        <begin position="20"/>
        <end position="386"/>
    </location>
</feature>
<dbReference type="GO" id="GO:0001671">
    <property type="term" value="F:ATPase activator activity"/>
    <property type="evidence" value="ECO:0007669"/>
    <property type="project" value="TreeGrafter"/>
</dbReference>
<dbReference type="EMBL" id="CAJHJT010000001">
    <property type="protein sequence ID" value="CAD6992212.1"/>
    <property type="molecule type" value="Genomic_DNA"/>
</dbReference>
<sequence>MHWIFLAFYLSLAVATCSATGLSGPYLFWGHQSVVDLQPRALVEASEAELTNLFQETKAIVIFVRNNTGRIDGKVYPRFQQLVKSNAWAYLPQHYLTAEPFNYNANIEVINLSGNSEEEDESIVSGYNDAITIYGKGEVLGIVANREDDTHYIAKRDTKEREEPTEEERGATTTSQTPAVEEEDKTFIYVALGNKAVLYVTSAPVINISGKLNNTKLVAHNKDVTFDDQKGKGYGRLNIIFSVETQKLFLRFNFTLSRGYWHMKAVEVEYNEYKSVLPVVGTLYSIPSAPIGFSYRCSSRSLQFGNESDGLIIHDFQVQPWLNGIPRFGDVYDCVGFTTAPIWAGILVTLFLIGILSIGLIALMDIKTPNRFESSRGKQLSLFMQE</sequence>
<keyword evidence="13" id="KW-1185">Reference proteome</keyword>
<evidence type="ECO:0000256" key="2">
    <source>
        <dbReference type="ARBA" id="ARBA00009037"/>
    </source>
</evidence>
<dbReference type="AlphaFoldDB" id="W8C5B9"/>
<dbReference type="GeneID" id="101459424"/>
<feature type="domain" description="V-type proton ATPase subunit S1/VOA1 transmembrane" evidence="10">
    <location>
        <begin position="336"/>
        <end position="373"/>
    </location>
</feature>
<feature type="signal peptide" evidence="8">
    <location>
        <begin position="1"/>
        <end position="19"/>
    </location>
</feature>
<organism evidence="12">
    <name type="scientific">Ceratitis capitata</name>
    <name type="common">Mediterranean fruit fly</name>
    <name type="synonym">Tephritis capitata</name>
    <dbReference type="NCBI Taxonomy" id="7213"/>
    <lineage>
        <taxon>Eukaryota</taxon>
        <taxon>Metazoa</taxon>
        <taxon>Ecdysozoa</taxon>
        <taxon>Arthropoda</taxon>
        <taxon>Hexapoda</taxon>
        <taxon>Insecta</taxon>
        <taxon>Pterygota</taxon>
        <taxon>Neoptera</taxon>
        <taxon>Endopterygota</taxon>
        <taxon>Diptera</taxon>
        <taxon>Brachycera</taxon>
        <taxon>Muscomorpha</taxon>
        <taxon>Tephritoidea</taxon>
        <taxon>Tephritidae</taxon>
        <taxon>Ceratitis</taxon>
        <taxon>Ceratitis</taxon>
    </lineage>
</organism>
<evidence type="ECO:0000256" key="8">
    <source>
        <dbReference type="SAM" id="SignalP"/>
    </source>
</evidence>
<evidence type="ECO:0000259" key="9">
    <source>
        <dbReference type="Pfam" id="PF05827"/>
    </source>
</evidence>
<protein>
    <submittedName>
        <fullName evidence="11">(Mediterranean fruit fly) hypothetical protein</fullName>
    </submittedName>
    <submittedName>
        <fullName evidence="12">V-type proton ATPase subunit S1</fullName>
    </submittedName>
</protein>
<comment type="similarity">
    <text evidence="2">Belongs to the vacuolar ATPase subunit S1 family.</text>
</comment>
<keyword evidence="5 7" id="KW-0472">Membrane</keyword>
<keyword evidence="3 7" id="KW-0812">Transmembrane</keyword>
<evidence type="ECO:0000256" key="5">
    <source>
        <dbReference type="ARBA" id="ARBA00023136"/>
    </source>
</evidence>
<dbReference type="Gene3D" id="2.40.160.110">
    <property type="match status" value="1"/>
</dbReference>
<reference evidence="12" key="1">
    <citation type="submission" date="2013-07" db="EMBL/GenBank/DDBJ databases">
        <authorList>
            <person name="Geib S."/>
        </authorList>
    </citation>
    <scope>NUCLEOTIDE SEQUENCE</scope>
</reference>
<dbReference type="CTD" id="318563"/>
<dbReference type="InterPro" id="IPR046755">
    <property type="entry name" value="VAS1_LD"/>
</dbReference>
<dbReference type="OrthoDB" id="9985059at2759"/>
<feature type="region of interest" description="Disordered" evidence="6">
    <location>
        <begin position="153"/>
        <end position="179"/>
    </location>
</feature>
<name>W8C5B9_CERCA</name>
<evidence type="ECO:0000313" key="12">
    <source>
        <dbReference type="EMBL" id="JAC01592.1"/>
    </source>
</evidence>
<keyword evidence="4 7" id="KW-1133">Transmembrane helix</keyword>
<dbReference type="Pfam" id="PF20520">
    <property type="entry name" value="Ac45-VOA1_TM"/>
    <property type="match status" value="1"/>
</dbReference>
<dbReference type="PANTHER" id="PTHR12471:SF4">
    <property type="entry name" value="AGAP001624-PA"/>
    <property type="match status" value="1"/>
</dbReference>
<feature type="transmembrane region" description="Helical" evidence="7">
    <location>
        <begin position="342"/>
        <end position="366"/>
    </location>
</feature>
<gene>
    <name evidence="12" type="primary">VAS1</name>
    <name evidence="11" type="ORF">CCAP1982_LOCUS1082</name>
</gene>
<dbReference type="PANTHER" id="PTHR12471">
    <property type="entry name" value="VACUOLAR ATP SYNTHASE SUBUNIT S1"/>
    <property type="match status" value="1"/>
</dbReference>
<evidence type="ECO:0000256" key="4">
    <source>
        <dbReference type="ARBA" id="ARBA00022989"/>
    </source>
</evidence>
<reference evidence="12" key="2">
    <citation type="journal article" date="2014" name="BMC Genomics">
        <title>A genomic perspective to assessing quality of mass-reared SIT flies used in Mediterranean fruit fly (Ceratitis capitata) eradication in California.</title>
        <authorList>
            <person name="Calla B."/>
            <person name="Hall B."/>
            <person name="Hou S."/>
            <person name="Geib S.M."/>
        </authorList>
    </citation>
    <scope>NUCLEOTIDE SEQUENCE</scope>
</reference>
<proteinExistence type="evidence at transcript level"/>
<evidence type="ECO:0000256" key="3">
    <source>
        <dbReference type="ARBA" id="ARBA00022692"/>
    </source>
</evidence>
<evidence type="ECO:0000256" key="6">
    <source>
        <dbReference type="SAM" id="MobiDB-lite"/>
    </source>
</evidence>
<keyword evidence="8" id="KW-0732">Signal</keyword>
<accession>W8C5B9</accession>
<comment type="subcellular location">
    <subcellularLocation>
        <location evidence="1">Membrane</location>
        <topology evidence="1">Single-pass membrane protein</topology>
    </subcellularLocation>
</comment>
<dbReference type="Pfam" id="PF05827">
    <property type="entry name" value="VAS1_LD"/>
    <property type="match status" value="1"/>
</dbReference>
<dbReference type="KEGG" id="ccat:101459424"/>
<reference evidence="11" key="3">
    <citation type="submission" date="2020-11" db="EMBL/GenBank/DDBJ databases">
        <authorList>
            <person name="Whitehead M."/>
        </authorList>
    </citation>
    <scope>NUCLEOTIDE SEQUENCE</scope>
    <source>
        <strain evidence="11">EGII</strain>
    </source>
</reference>
<dbReference type="Proteomes" id="UP000606786">
    <property type="component" value="Unassembled WGS sequence"/>
</dbReference>
<feature type="compositionally biased region" description="Basic and acidic residues" evidence="6">
    <location>
        <begin position="153"/>
        <end position="170"/>
    </location>
</feature>
<dbReference type="InterPro" id="IPR008388">
    <property type="entry name" value="Ac45_acc_su"/>
</dbReference>